<evidence type="ECO:0008006" key="3">
    <source>
        <dbReference type="Google" id="ProtNLM"/>
    </source>
</evidence>
<dbReference type="RefSeq" id="WP_078986236.1">
    <property type="nucleotide sequence ID" value="NZ_NFDL01000036.1"/>
</dbReference>
<organism evidence="1 2">
    <name type="scientific">Bacillus thuringiensis serovar pingluonsis</name>
    <dbReference type="NCBI Taxonomy" id="180881"/>
    <lineage>
        <taxon>Bacteria</taxon>
        <taxon>Bacillati</taxon>
        <taxon>Bacillota</taxon>
        <taxon>Bacilli</taxon>
        <taxon>Bacillales</taxon>
        <taxon>Bacillaceae</taxon>
        <taxon>Bacillus</taxon>
        <taxon>Bacillus cereus group</taxon>
    </lineage>
</organism>
<protein>
    <recommendedName>
        <fullName evidence="3">DUF2283 domain-containing protein</fullName>
    </recommendedName>
</protein>
<accession>A0A243BIG9</accession>
<proteinExistence type="predicted"/>
<sequence>MITYAKVLSWRELGDMIVLECVADGQYFEVSTYKRRIDNVHLLNEQFYLRLNADGDILGIDLRN</sequence>
<comment type="caution">
    <text evidence="1">The sequence shown here is derived from an EMBL/GenBank/DDBJ whole genome shotgun (WGS) entry which is preliminary data.</text>
</comment>
<evidence type="ECO:0000313" key="1">
    <source>
        <dbReference type="EMBL" id="OTY46726.1"/>
    </source>
</evidence>
<dbReference type="EMBL" id="NFDL01000036">
    <property type="protein sequence ID" value="OTY46726.1"/>
    <property type="molecule type" value="Genomic_DNA"/>
</dbReference>
<reference evidence="1 2" key="1">
    <citation type="submission" date="2016-10" db="EMBL/GenBank/DDBJ databases">
        <title>Comparative genomics of Bacillus thuringiensis reveals a path to pathogens against multiple invertebrate hosts.</title>
        <authorList>
            <person name="Zheng J."/>
            <person name="Gao Q."/>
            <person name="Liu H."/>
            <person name="Peng D."/>
            <person name="Ruan L."/>
            <person name="Sun M."/>
        </authorList>
    </citation>
    <scope>NUCLEOTIDE SEQUENCE [LARGE SCALE GENOMIC DNA]</scope>
    <source>
        <strain evidence="1">BGSC 4BX1</strain>
    </source>
</reference>
<dbReference type="Proteomes" id="UP000195089">
    <property type="component" value="Unassembled WGS sequence"/>
</dbReference>
<dbReference type="AlphaFoldDB" id="A0A243BIG9"/>
<name>A0A243BIG9_BACTU</name>
<gene>
    <name evidence="1" type="ORF">BK742_09030</name>
</gene>
<evidence type="ECO:0000313" key="2">
    <source>
        <dbReference type="Proteomes" id="UP000195089"/>
    </source>
</evidence>